<comment type="caution">
    <text evidence="3">The sequence shown here is derived from an EMBL/GenBank/DDBJ whole genome shotgun (WGS) entry which is preliminary data.</text>
</comment>
<dbReference type="Gene3D" id="3.40.50.2000">
    <property type="entry name" value="Glycogen Phosphorylase B"/>
    <property type="match status" value="1"/>
</dbReference>
<dbReference type="PANTHER" id="PTHR46401">
    <property type="entry name" value="GLYCOSYLTRANSFERASE WBBK-RELATED"/>
    <property type="match status" value="1"/>
</dbReference>
<evidence type="ECO:0000313" key="3">
    <source>
        <dbReference type="EMBL" id="MBE9030762.1"/>
    </source>
</evidence>
<dbReference type="AlphaFoldDB" id="A0A928VNA8"/>
<dbReference type="Pfam" id="PF00534">
    <property type="entry name" value="Glycos_transf_1"/>
    <property type="match status" value="1"/>
</dbReference>
<dbReference type="SUPFAM" id="SSF53335">
    <property type="entry name" value="S-adenosyl-L-methionine-dependent methyltransferases"/>
    <property type="match status" value="1"/>
</dbReference>
<name>A0A928VNA8_9CYAN</name>
<dbReference type="Gene3D" id="3.40.50.150">
    <property type="entry name" value="Vaccinia Virus protein VP39"/>
    <property type="match status" value="1"/>
</dbReference>
<keyword evidence="4" id="KW-1185">Reference proteome</keyword>
<dbReference type="CDD" id="cd03809">
    <property type="entry name" value="GT4_MtfB-like"/>
    <property type="match status" value="1"/>
</dbReference>
<dbReference type="GO" id="GO:0016757">
    <property type="term" value="F:glycosyltransferase activity"/>
    <property type="evidence" value="ECO:0007669"/>
    <property type="project" value="InterPro"/>
</dbReference>
<dbReference type="SUPFAM" id="SSF53756">
    <property type="entry name" value="UDP-Glycosyltransferase/glycogen phosphorylase"/>
    <property type="match status" value="1"/>
</dbReference>
<evidence type="ECO:0000259" key="2">
    <source>
        <dbReference type="Pfam" id="PF00534"/>
    </source>
</evidence>
<gene>
    <name evidence="3" type="ORF">IQ266_13575</name>
</gene>
<dbReference type="InterPro" id="IPR001296">
    <property type="entry name" value="Glyco_trans_1"/>
</dbReference>
<dbReference type="GO" id="GO:0009103">
    <property type="term" value="P:lipopolysaccharide biosynthetic process"/>
    <property type="evidence" value="ECO:0007669"/>
    <property type="project" value="TreeGrafter"/>
</dbReference>
<protein>
    <submittedName>
        <fullName evidence="3">Glycosyltransferase</fullName>
    </submittedName>
</protein>
<dbReference type="EMBL" id="JADEXQ010000044">
    <property type="protein sequence ID" value="MBE9030762.1"/>
    <property type="molecule type" value="Genomic_DNA"/>
</dbReference>
<dbReference type="RefSeq" id="WP_264325591.1">
    <property type="nucleotide sequence ID" value="NZ_JADEXQ010000044.1"/>
</dbReference>
<evidence type="ECO:0000313" key="4">
    <source>
        <dbReference type="Proteomes" id="UP000625316"/>
    </source>
</evidence>
<sequence>MQCKICGSTSHPFGQAAFLGKYAVSYYQCESCRFVQTEDPYWLDEAYQDAISGSDIGLVSRNLNLSNVARFLIAKYFDANGTFLDYGGGYGLFVRLMRDAGFDFNWFDQYCENLFAQDFIGKLENHYELITAFELFEHLVNPIETLQTLSKSAHSIFFSTSLLPANNPPPGEWWYYAPHEGQHIAIYTYESLVQLAQTLGYNLYSDRQSLHLLTQKTLPDDLFDTLFAEMPPAMQRESLLNIDANHVFMQRQQVVQEAIEPETAAVELESPLIVIDGVFFQLYETGIARVWQSLLAEWAQQDFGRHILVLDRANTAPKIEGITYQQIPEFNYQTIDADRDLLQTVCDDVGADIFMSTYYTTPRSTPSVFMAYDMIPEMLGADLSQPMWVAKHTAIQQAVAAISISENTAKDLATVISADRHYPITAARCGVNPIFHPASPEAILQFKAKFGIQKPYFMLVGAGLGYKNSQLFFQALNQLPSRQAFAVVCTGPSSALLKEFQAWIPDVTIHAVRLSDAELATAYSGAIALAYPSKYEGFGLPLVEAMAAACPIITCANASIPEVAGDAAIYVNDSDISEMADALLEVQKPSTRARLIERGLKQVQQFNWPDMASTIQTVLLNTATTQATKAITANHLLQINWQQSEETIANELGHFLSHLLSSSTNLTETKFFIDATTIDAETADAIVSFVAMNLMMDDRLTMTEEPNLELLSRVTNIQWQMLKPTLKSRIQLSPTIAHSIANHDLGDIPIDNQYCIANV</sequence>
<dbReference type="PANTHER" id="PTHR46401:SF2">
    <property type="entry name" value="GLYCOSYLTRANSFERASE WBBK-RELATED"/>
    <property type="match status" value="1"/>
</dbReference>
<accession>A0A928VNA8</accession>
<evidence type="ECO:0000256" key="1">
    <source>
        <dbReference type="ARBA" id="ARBA00022679"/>
    </source>
</evidence>
<feature type="domain" description="Glycosyl transferase family 1" evidence="2">
    <location>
        <begin position="451"/>
        <end position="601"/>
    </location>
</feature>
<dbReference type="Pfam" id="PF13489">
    <property type="entry name" value="Methyltransf_23"/>
    <property type="match status" value="1"/>
</dbReference>
<organism evidence="3 4">
    <name type="scientific">Romeriopsis navalis LEGE 11480</name>
    <dbReference type="NCBI Taxonomy" id="2777977"/>
    <lineage>
        <taxon>Bacteria</taxon>
        <taxon>Bacillati</taxon>
        <taxon>Cyanobacteriota</taxon>
        <taxon>Cyanophyceae</taxon>
        <taxon>Leptolyngbyales</taxon>
        <taxon>Leptolyngbyaceae</taxon>
        <taxon>Romeriopsis</taxon>
        <taxon>Romeriopsis navalis</taxon>
    </lineage>
</organism>
<keyword evidence="1" id="KW-0808">Transferase</keyword>
<dbReference type="InterPro" id="IPR029063">
    <property type="entry name" value="SAM-dependent_MTases_sf"/>
</dbReference>
<reference evidence="3" key="1">
    <citation type="submission" date="2020-10" db="EMBL/GenBank/DDBJ databases">
        <authorList>
            <person name="Castelo-Branco R."/>
            <person name="Eusebio N."/>
            <person name="Adriana R."/>
            <person name="Vieira A."/>
            <person name="Brugerolle De Fraissinette N."/>
            <person name="Rezende De Castro R."/>
            <person name="Schneider M.P."/>
            <person name="Vasconcelos V."/>
            <person name="Leao P.N."/>
        </authorList>
    </citation>
    <scope>NUCLEOTIDE SEQUENCE</scope>
    <source>
        <strain evidence="3">LEGE 11480</strain>
    </source>
</reference>
<proteinExistence type="predicted"/>
<dbReference type="Proteomes" id="UP000625316">
    <property type="component" value="Unassembled WGS sequence"/>
</dbReference>